<evidence type="ECO:0000313" key="3">
    <source>
        <dbReference type="Proteomes" id="UP000321353"/>
    </source>
</evidence>
<accession>A0A5B9MDZ6</accession>
<dbReference type="AlphaFoldDB" id="A0A5B9MDZ6"/>
<organism evidence="2 3">
    <name type="scientific">Stieleria maiorica</name>
    <dbReference type="NCBI Taxonomy" id="2795974"/>
    <lineage>
        <taxon>Bacteria</taxon>
        <taxon>Pseudomonadati</taxon>
        <taxon>Planctomycetota</taxon>
        <taxon>Planctomycetia</taxon>
        <taxon>Pirellulales</taxon>
        <taxon>Pirellulaceae</taxon>
        <taxon>Stieleria</taxon>
    </lineage>
</organism>
<gene>
    <name evidence="2" type="ORF">Mal15_22280</name>
</gene>
<dbReference type="RefSeq" id="WP_147867740.1">
    <property type="nucleotide sequence ID" value="NZ_CP036264.1"/>
</dbReference>
<name>A0A5B9MDZ6_9BACT</name>
<protein>
    <submittedName>
        <fullName evidence="2">Uncharacterized protein</fullName>
    </submittedName>
</protein>
<evidence type="ECO:0000256" key="1">
    <source>
        <dbReference type="SAM" id="MobiDB-lite"/>
    </source>
</evidence>
<dbReference type="KEGG" id="smam:Mal15_22280"/>
<proteinExistence type="predicted"/>
<dbReference type="Proteomes" id="UP000321353">
    <property type="component" value="Chromosome"/>
</dbReference>
<reference evidence="2 3" key="1">
    <citation type="submission" date="2019-02" db="EMBL/GenBank/DDBJ databases">
        <title>Planctomycetal bacteria perform biofilm scaping via a novel small molecule.</title>
        <authorList>
            <person name="Jeske O."/>
            <person name="Boedeker C."/>
            <person name="Wiegand S."/>
            <person name="Breitling P."/>
            <person name="Kallscheuer N."/>
            <person name="Jogler M."/>
            <person name="Rohde M."/>
            <person name="Petersen J."/>
            <person name="Medema M.H."/>
            <person name="Surup F."/>
            <person name="Jogler C."/>
        </authorList>
    </citation>
    <scope>NUCLEOTIDE SEQUENCE [LARGE SCALE GENOMIC DNA]</scope>
    <source>
        <strain evidence="2 3">Mal15</strain>
    </source>
</reference>
<feature type="region of interest" description="Disordered" evidence="1">
    <location>
        <begin position="28"/>
        <end position="60"/>
    </location>
</feature>
<evidence type="ECO:0000313" key="2">
    <source>
        <dbReference type="EMBL" id="QEF98180.1"/>
    </source>
</evidence>
<sequence length="112" mass="12189">MQIVLTSSEIAEAPGPVRKWIADKIGLPALGTEPKTTPKANGKRKREEPADPEPEEINPPTMDELLEAASSLLEQKGTPTLKKVLAKVGIERVKECPEDKYAELLAEIAVYA</sequence>
<dbReference type="EMBL" id="CP036264">
    <property type="protein sequence ID" value="QEF98180.1"/>
    <property type="molecule type" value="Genomic_DNA"/>
</dbReference>
<keyword evidence="3" id="KW-1185">Reference proteome</keyword>